<dbReference type="HOGENOM" id="CLU_2010485_0_0_7"/>
<reference evidence="1" key="1">
    <citation type="submission" date="2009-01" db="EMBL/GenBank/DDBJ databases">
        <title>Complete sequence of Anaeromyxobacter dehalogenans 2CP-1.</title>
        <authorList>
            <consortium name="US DOE Joint Genome Institute"/>
            <person name="Lucas S."/>
            <person name="Copeland A."/>
            <person name="Lapidus A."/>
            <person name="Glavina del Rio T."/>
            <person name="Dalin E."/>
            <person name="Tice H."/>
            <person name="Bruce D."/>
            <person name="Goodwin L."/>
            <person name="Pitluck S."/>
            <person name="Saunders E."/>
            <person name="Brettin T."/>
            <person name="Detter J.C."/>
            <person name="Han C."/>
            <person name="Larimer F."/>
            <person name="Land M."/>
            <person name="Hauser L."/>
            <person name="Kyrpides N."/>
            <person name="Ovchinnikova G."/>
            <person name="Beliaev A.S."/>
            <person name="Richardson P."/>
        </authorList>
    </citation>
    <scope>NUCLEOTIDE SEQUENCE</scope>
    <source>
        <strain evidence="1">2CP-1</strain>
    </source>
</reference>
<dbReference type="Gene3D" id="2.170.120.30">
    <property type="match status" value="1"/>
</dbReference>
<sequence>MRRSDLALALLAVAAAVALFLVVRGERRVTATYTVPVVASLPKDLAAEPALPSDVSVAISGPWARLRTLDPSGLVLRAELSRSGPGVATWYLRSEALHLPRGLRVDAIHPAQGSVELHRAPVEGAPTHP</sequence>
<dbReference type="EMBL" id="CP001359">
    <property type="protein sequence ID" value="ACL65795.1"/>
    <property type="molecule type" value="Genomic_DNA"/>
</dbReference>
<dbReference type="AlphaFoldDB" id="B8JBG8"/>
<protein>
    <submittedName>
        <fullName evidence="1">Uncharacterized protein</fullName>
    </submittedName>
</protein>
<dbReference type="KEGG" id="acp:A2cp1_2457"/>
<keyword evidence="2" id="KW-1185">Reference proteome</keyword>
<dbReference type="RefSeq" id="WP_012633595.1">
    <property type="nucleotide sequence ID" value="NC_011891.1"/>
</dbReference>
<organism evidence="1 2">
    <name type="scientific">Anaeromyxobacter dehalogenans (strain ATCC BAA-258 / DSM 21875 / 2CP-1)</name>
    <dbReference type="NCBI Taxonomy" id="455488"/>
    <lineage>
        <taxon>Bacteria</taxon>
        <taxon>Pseudomonadati</taxon>
        <taxon>Myxococcota</taxon>
        <taxon>Myxococcia</taxon>
        <taxon>Myxococcales</taxon>
        <taxon>Cystobacterineae</taxon>
        <taxon>Anaeromyxobacteraceae</taxon>
        <taxon>Anaeromyxobacter</taxon>
    </lineage>
</organism>
<evidence type="ECO:0000313" key="1">
    <source>
        <dbReference type="EMBL" id="ACL65795.1"/>
    </source>
</evidence>
<evidence type="ECO:0000313" key="2">
    <source>
        <dbReference type="Proteomes" id="UP000007089"/>
    </source>
</evidence>
<dbReference type="Proteomes" id="UP000007089">
    <property type="component" value="Chromosome"/>
</dbReference>
<proteinExistence type="predicted"/>
<gene>
    <name evidence="1" type="ordered locus">A2cp1_2457</name>
</gene>
<name>B8JBG8_ANAD2</name>
<accession>B8JBG8</accession>